<feature type="signal peptide" evidence="1">
    <location>
        <begin position="1"/>
        <end position="25"/>
    </location>
</feature>
<reference evidence="2 3" key="1">
    <citation type="submission" date="2019-12" db="EMBL/GenBank/DDBJ databases">
        <authorList>
            <person name="Li C."/>
            <person name="Zhao J."/>
        </authorList>
    </citation>
    <scope>NUCLEOTIDE SEQUENCE [LARGE SCALE GENOMIC DNA]</scope>
    <source>
        <strain evidence="2 3">NEAU-DD11</strain>
    </source>
</reference>
<name>A0A7X3FY64_9BURK</name>
<keyword evidence="1" id="KW-0732">Signal</keyword>
<dbReference type="PROSITE" id="PS51257">
    <property type="entry name" value="PROKAR_LIPOPROTEIN"/>
    <property type="match status" value="1"/>
</dbReference>
<dbReference type="AlphaFoldDB" id="A0A7X3FY64"/>
<accession>A0A7X3FY64</accession>
<dbReference type="Proteomes" id="UP000443353">
    <property type="component" value="Unassembled WGS sequence"/>
</dbReference>
<evidence type="ECO:0000256" key="1">
    <source>
        <dbReference type="SAM" id="SignalP"/>
    </source>
</evidence>
<comment type="caution">
    <text evidence="2">The sequence shown here is derived from an EMBL/GenBank/DDBJ whole genome shotgun (WGS) entry which is preliminary data.</text>
</comment>
<keyword evidence="3" id="KW-1185">Reference proteome</keyword>
<protein>
    <submittedName>
        <fullName evidence="2">Uncharacterized protein</fullName>
    </submittedName>
</protein>
<dbReference type="EMBL" id="WSES01000003">
    <property type="protein sequence ID" value="MVW60161.1"/>
    <property type="molecule type" value="Genomic_DNA"/>
</dbReference>
<dbReference type="RefSeq" id="WP_056127085.1">
    <property type="nucleotide sequence ID" value="NZ_CP168562.1"/>
</dbReference>
<evidence type="ECO:0000313" key="2">
    <source>
        <dbReference type="EMBL" id="MVW60161.1"/>
    </source>
</evidence>
<gene>
    <name evidence="2" type="ORF">GPY61_09470</name>
</gene>
<feature type="chain" id="PRO_5030977187" evidence="1">
    <location>
        <begin position="26"/>
        <end position="86"/>
    </location>
</feature>
<sequence>MKISAFRTAVAVTLATLLAACGSGAQIDQPVQTAAMTGSAAQVASANSPAPDCAADGCQGLRIIDANAEAYRYEAMRRAAADAPQS</sequence>
<organism evidence="2 3">
    <name type="scientific">Massilia cellulosiltytica</name>
    <dbReference type="NCBI Taxonomy" id="2683234"/>
    <lineage>
        <taxon>Bacteria</taxon>
        <taxon>Pseudomonadati</taxon>
        <taxon>Pseudomonadota</taxon>
        <taxon>Betaproteobacteria</taxon>
        <taxon>Burkholderiales</taxon>
        <taxon>Oxalobacteraceae</taxon>
        <taxon>Telluria group</taxon>
        <taxon>Massilia</taxon>
    </lineage>
</organism>
<proteinExistence type="predicted"/>
<evidence type="ECO:0000313" key="3">
    <source>
        <dbReference type="Proteomes" id="UP000443353"/>
    </source>
</evidence>